<dbReference type="RefSeq" id="WP_284257261.1">
    <property type="nucleotide sequence ID" value="NZ_BSOS01000026.1"/>
</dbReference>
<dbReference type="Proteomes" id="UP001156641">
    <property type="component" value="Unassembled WGS sequence"/>
</dbReference>
<sequence>MAKSWLLLTATLTNEQAGGREVGYLGIWSDVASREKMGSGLALFTASERTWQVITQTFQGIGRALSSGQGAGNF</sequence>
<evidence type="ECO:0000313" key="2">
    <source>
        <dbReference type="Proteomes" id="UP001156641"/>
    </source>
</evidence>
<organism evidence="1 2">
    <name type="scientific">Acidocella aquatica</name>
    <dbReference type="NCBI Taxonomy" id="1922313"/>
    <lineage>
        <taxon>Bacteria</taxon>
        <taxon>Pseudomonadati</taxon>
        <taxon>Pseudomonadota</taxon>
        <taxon>Alphaproteobacteria</taxon>
        <taxon>Acetobacterales</taxon>
        <taxon>Acidocellaceae</taxon>
        <taxon>Acidocella</taxon>
    </lineage>
</organism>
<gene>
    <name evidence="1" type="ORF">GCM10010909_12410</name>
</gene>
<keyword evidence="2" id="KW-1185">Reference proteome</keyword>
<dbReference type="EMBL" id="BSOS01000026">
    <property type="protein sequence ID" value="GLR66561.1"/>
    <property type="molecule type" value="Genomic_DNA"/>
</dbReference>
<evidence type="ECO:0000313" key="1">
    <source>
        <dbReference type="EMBL" id="GLR66561.1"/>
    </source>
</evidence>
<evidence type="ECO:0008006" key="3">
    <source>
        <dbReference type="Google" id="ProtNLM"/>
    </source>
</evidence>
<proteinExistence type="predicted"/>
<reference evidence="2" key="1">
    <citation type="journal article" date="2019" name="Int. J. Syst. Evol. Microbiol.">
        <title>The Global Catalogue of Microorganisms (GCM) 10K type strain sequencing project: providing services to taxonomists for standard genome sequencing and annotation.</title>
        <authorList>
            <consortium name="The Broad Institute Genomics Platform"/>
            <consortium name="The Broad Institute Genome Sequencing Center for Infectious Disease"/>
            <person name="Wu L."/>
            <person name="Ma J."/>
        </authorList>
    </citation>
    <scope>NUCLEOTIDE SEQUENCE [LARGE SCALE GENOMIC DNA]</scope>
    <source>
        <strain evidence="2">NBRC 112502</strain>
    </source>
</reference>
<comment type="caution">
    <text evidence="1">The sequence shown here is derived from an EMBL/GenBank/DDBJ whole genome shotgun (WGS) entry which is preliminary data.</text>
</comment>
<protein>
    <recommendedName>
        <fullName evidence="3">PAC domain-containing protein</fullName>
    </recommendedName>
</protein>
<accession>A0ABQ6A298</accession>
<name>A0ABQ6A298_9PROT</name>